<feature type="transmembrane region" description="Helical" evidence="8">
    <location>
        <begin position="314"/>
        <end position="331"/>
    </location>
</feature>
<sequence length="410" mass="43239">MSAPDAVPNPPKNPFLVIFTLGALSTISPFAIDMYLPAFGQIAKEYGTTTAHVGLSLSTYFAGMALGPLFYGPLLDRFGRKPPLLFGLGLFVATSLGCIVSPNIETLIWLRLFQALGGCVASVAAMALVRDLFPPKDTAKIISLIILTIGVSPLLAPTIGGVVAATLGWHWVFAFLAAIVALILTLAMVLLPAGKPADTSVSLAPWPIIKTFAGIYRNRTFVTYLFAGGFSFCTLFIYVSGSPVIFMDIFHLKPETYGLIFALLSVGFIGSSQVNVFVNRYFPSKQILRVALTVQCVIAVLFVIGAWLNVFNVYGTVAMIFLLLSCIGFIGPNSSATALSSLTRDIGSGSALMSFTQIGLATIVSAVVSNLHATTMTPIVAVMAVCALIGLGILMFGQPKSATATTDAAS</sequence>
<dbReference type="PANTHER" id="PTHR23502">
    <property type="entry name" value="MAJOR FACILITATOR SUPERFAMILY"/>
    <property type="match status" value="1"/>
</dbReference>
<feature type="transmembrane region" description="Helical" evidence="8">
    <location>
        <begin position="290"/>
        <end position="308"/>
    </location>
</feature>
<feature type="transmembrane region" description="Helical" evidence="8">
    <location>
        <begin position="15"/>
        <end position="32"/>
    </location>
</feature>
<evidence type="ECO:0000256" key="6">
    <source>
        <dbReference type="ARBA" id="ARBA00022989"/>
    </source>
</evidence>
<feature type="transmembrane region" description="Helical" evidence="8">
    <location>
        <begin position="352"/>
        <end position="373"/>
    </location>
</feature>
<dbReference type="InterPro" id="IPR011701">
    <property type="entry name" value="MFS"/>
</dbReference>
<keyword evidence="8" id="KW-0997">Cell inner membrane</keyword>
<keyword evidence="5 8" id="KW-0812">Transmembrane</keyword>
<dbReference type="InterPro" id="IPR004812">
    <property type="entry name" value="Efflux_drug-R_Bcr/CmlA"/>
</dbReference>
<comment type="similarity">
    <text evidence="2 8">Belongs to the major facilitator superfamily. Bcr/CmlA family.</text>
</comment>
<dbReference type="EMBL" id="JAQQKX010000004">
    <property type="protein sequence ID" value="MDC7682936.1"/>
    <property type="molecule type" value="Genomic_DNA"/>
</dbReference>
<keyword evidence="6 8" id="KW-1133">Transmembrane helix</keyword>
<dbReference type="SUPFAM" id="SSF103473">
    <property type="entry name" value="MFS general substrate transporter"/>
    <property type="match status" value="1"/>
</dbReference>
<dbReference type="PANTHER" id="PTHR23502:SF132">
    <property type="entry name" value="POLYAMINE TRANSPORTER 2-RELATED"/>
    <property type="match status" value="1"/>
</dbReference>
<reference evidence="10 11" key="1">
    <citation type="submission" date="2023-01" db="EMBL/GenBank/DDBJ databases">
        <title>Novel species of the genus Asticcacaulis isolated from rivers.</title>
        <authorList>
            <person name="Lu H."/>
        </authorList>
    </citation>
    <scope>NUCLEOTIDE SEQUENCE [LARGE SCALE GENOMIC DNA]</scope>
    <source>
        <strain evidence="10 11">BYS171W</strain>
    </source>
</reference>
<dbReference type="InterPro" id="IPR020846">
    <property type="entry name" value="MFS_dom"/>
</dbReference>
<gene>
    <name evidence="10" type="ORF">PQU92_06590</name>
</gene>
<evidence type="ECO:0000313" key="11">
    <source>
        <dbReference type="Proteomes" id="UP001214854"/>
    </source>
</evidence>
<dbReference type="RefSeq" id="WP_272747422.1">
    <property type="nucleotide sequence ID" value="NZ_JAQQKX010000004.1"/>
</dbReference>
<feature type="transmembrane region" description="Helical" evidence="8">
    <location>
        <begin position="52"/>
        <end position="72"/>
    </location>
</feature>
<accession>A0ABT5HS91</accession>
<dbReference type="InterPro" id="IPR036259">
    <property type="entry name" value="MFS_trans_sf"/>
</dbReference>
<protein>
    <recommendedName>
        <fullName evidence="8">Bcr/CflA family efflux transporter</fullName>
    </recommendedName>
</protein>
<evidence type="ECO:0000256" key="3">
    <source>
        <dbReference type="ARBA" id="ARBA00022448"/>
    </source>
</evidence>
<feature type="transmembrane region" description="Helical" evidence="8">
    <location>
        <begin position="171"/>
        <end position="191"/>
    </location>
</feature>
<comment type="subcellular location">
    <subcellularLocation>
        <location evidence="8">Cell inner membrane</location>
        <topology evidence="8">Multi-pass membrane protein</topology>
    </subcellularLocation>
    <subcellularLocation>
        <location evidence="1">Cell membrane</location>
        <topology evidence="1">Multi-pass membrane protein</topology>
    </subcellularLocation>
</comment>
<dbReference type="Proteomes" id="UP001214854">
    <property type="component" value="Unassembled WGS sequence"/>
</dbReference>
<dbReference type="Gene3D" id="1.20.1720.10">
    <property type="entry name" value="Multidrug resistance protein D"/>
    <property type="match status" value="1"/>
</dbReference>
<dbReference type="CDD" id="cd17320">
    <property type="entry name" value="MFS_MdfA_MDR_like"/>
    <property type="match status" value="1"/>
</dbReference>
<evidence type="ECO:0000256" key="1">
    <source>
        <dbReference type="ARBA" id="ARBA00004651"/>
    </source>
</evidence>
<evidence type="ECO:0000256" key="5">
    <source>
        <dbReference type="ARBA" id="ARBA00022692"/>
    </source>
</evidence>
<keyword evidence="3 8" id="KW-0813">Transport</keyword>
<proteinExistence type="inferred from homology"/>
<keyword evidence="4" id="KW-1003">Cell membrane</keyword>
<evidence type="ECO:0000256" key="7">
    <source>
        <dbReference type="ARBA" id="ARBA00023136"/>
    </source>
</evidence>
<dbReference type="Pfam" id="PF07690">
    <property type="entry name" value="MFS_1"/>
    <property type="match status" value="1"/>
</dbReference>
<evidence type="ECO:0000256" key="2">
    <source>
        <dbReference type="ARBA" id="ARBA00006236"/>
    </source>
</evidence>
<feature type="transmembrane region" description="Helical" evidence="8">
    <location>
        <begin position="259"/>
        <end position="278"/>
    </location>
</feature>
<name>A0ABT5HS91_9CAUL</name>
<feature type="transmembrane region" description="Helical" evidence="8">
    <location>
        <begin position="379"/>
        <end position="397"/>
    </location>
</feature>
<evidence type="ECO:0000256" key="8">
    <source>
        <dbReference type="RuleBase" id="RU365088"/>
    </source>
</evidence>
<evidence type="ECO:0000256" key="4">
    <source>
        <dbReference type="ARBA" id="ARBA00022475"/>
    </source>
</evidence>
<feature type="transmembrane region" description="Helical" evidence="8">
    <location>
        <begin position="108"/>
        <end position="129"/>
    </location>
</feature>
<keyword evidence="7 8" id="KW-0472">Membrane</keyword>
<keyword evidence="11" id="KW-1185">Reference proteome</keyword>
<dbReference type="PROSITE" id="PS50850">
    <property type="entry name" value="MFS"/>
    <property type="match status" value="1"/>
</dbReference>
<feature type="transmembrane region" description="Helical" evidence="8">
    <location>
        <begin position="221"/>
        <end position="239"/>
    </location>
</feature>
<evidence type="ECO:0000313" key="10">
    <source>
        <dbReference type="EMBL" id="MDC7682936.1"/>
    </source>
</evidence>
<feature type="transmembrane region" description="Helical" evidence="8">
    <location>
        <begin position="84"/>
        <end position="102"/>
    </location>
</feature>
<dbReference type="NCBIfam" id="TIGR00710">
    <property type="entry name" value="efflux_Bcr_CflA"/>
    <property type="match status" value="1"/>
</dbReference>
<organism evidence="10 11">
    <name type="scientific">Asticcacaulis aquaticus</name>
    <dbReference type="NCBI Taxonomy" id="2984212"/>
    <lineage>
        <taxon>Bacteria</taxon>
        <taxon>Pseudomonadati</taxon>
        <taxon>Pseudomonadota</taxon>
        <taxon>Alphaproteobacteria</taxon>
        <taxon>Caulobacterales</taxon>
        <taxon>Caulobacteraceae</taxon>
        <taxon>Asticcacaulis</taxon>
    </lineage>
</organism>
<comment type="caution">
    <text evidence="10">The sequence shown here is derived from an EMBL/GenBank/DDBJ whole genome shotgun (WGS) entry which is preliminary data.</text>
</comment>
<feature type="domain" description="Major facilitator superfamily (MFS) profile" evidence="9">
    <location>
        <begin position="17"/>
        <end position="402"/>
    </location>
</feature>
<evidence type="ECO:0000259" key="9">
    <source>
        <dbReference type="PROSITE" id="PS50850"/>
    </source>
</evidence>
<feature type="transmembrane region" description="Helical" evidence="8">
    <location>
        <begin position="141"/>
        <end position="165"/>
    </location>
</feature>